<dbReference type="EMBL" id="AP022853">
    <property type="protein sequence ID" value="BCB27538.1"/>
    <property type="molecule type" value="Genomic_DNA"/>
</dbReference>
<dbReference type="Gene3D" id="3.40.50.1240">
    <property type="entry name" value="Phosphoglycerate mutase-like"/>
    <property type="match status" value="1"/>
</dbReference>
<dbReference type="KEGG" id="slac:SKTS_24240"/>
<name>A0A6F8VCU1_9PROT</name>
<dbReference type="Proteomes" id="UP000502260">
    <property type="component" value="Chromosome"/>
</dbReference>
<sequence>MDLILWRHAEAEDGLPDQSRKLTAKGEKQASQMAAWLRERLPKETRVIVSPAKRTQQTAQALSGKFETLKEVGVGASVPSLLAAAGWPDAKGAVLVVGHQPTLGQVAALLLGGEEASWTIRKGAVWWLSSRVRQDETQVVLRTVMAPDML</sequence>
<accession>A0A6F8VCU1</accession>
<dbReference type="AlphaFoldDB" id="A0A6F8VCU1"/>
<evidence type="ECO:0000313" key="2">
    <source>
        <dbReference type="Proteomes" id="UP000502260"/>
    </source>
</evidence>
<keyword evidence="2" id="KW-1185">Reference proteome</keyword>
<dbReference type="Pfam" id="PF00300">
    <property type="entry name" value="His_Phos_1"/>
    <property type="match status" value="1"/>
</dbReference>
<organism evidence="1 2">
    <name type="scientific">Sulfurimicrobium lacus</name>
    <dbReference type="NCBI Taxonomy" id="2715678"/>
    <lineage>
        <taxon>Bacteria</taxon>
        <taxon>Pseudomonadati</taxon>
        <taxon>Pseudomonadota</taxon>
        <taxon>Betaproteobacteria</taxon>
        <taxon>Nitrosomonadales</taxon>
        <taxon>Sulfuricellaceae</taxon>
        <taxon>Sulfurimicrobium</taxon>
    </lineage>
</organism>
<dbReference type="InterPro" id="IPR029033">
    <property type="entry name" value="His_PPase_superfam"/>
</dbReference>
<dbReference type="RefSeq" id="WP_173065359.1">
    <property type="nucleotide sequence ID" value="NZ_AP022853.1"/>
</dbReference>
<protein>
    <submittedName>
        <fullName evidence="1">Histidine phosphatase family protein</fullName>
    </submittedName>
</protein>
<dbReference type="SMART" id="SM00855">
    <property type="entry name" value="PGAM"/>
    <property type="match status" value="1"/>
</dbReference>
<dbReference type="CDD" id="cd07067">
    <property type="entry name" value="HP_PGM_like"/>
    <property type="match status" value="1"/>
</dbReference>
<dbReference type="InterPro" id="IPR013078">
    <property type="entry name" value="His_Pase_superF_clade-1"/>
</dbReference>
<evidence type="ECO:0000313" key="1">
    <source>
        <dbReference type="EMBL" id="BCB27538.1"/>
    </source>
</evidence>
<gene>
    <name evidence="1" type="ORF">SKTS_24240</name>
</gene>
<proteinExistence type="predicted"/>
<reference evidence="2" key="1">
    <citation type="submission" date="2020-03" db="EMBL/GenBank/DDBJ databases">
        <title>Complete genome sequence of sulfur-oxidizing bacterium skT11.</title>
        <authorList>
            <person name="Kanda M."/>
            <person name="Kojima H."/>
            <person name="Fukui M."/>
        </authorList>
    </citation>
    <scope>NUCLEOTIDE SEQUENCE [LARGE SCALE GENOMIC DNA]</scope>
    <source>
        <strain evidence="2">skT11</strain>
    </source>
</reference>
<dbReference type="SUPFAM" id="SSF53254">
    <property type="entry name" value="Phosphoglycerate mutase-like"/>
    <property type="match status" value="1"/>
</dbReference>